<dbReference type="Proteomes" id="UP000823935">
    <property type="component" value="Unassembled WGS sequence"/>
</dbReference>
<comment type="caution">
    <text evidence="3">The sequence shown here is derived from an EMBL/GenBank/DDBJ whole genome shotgun (WGS) entry which is preliminary data.</text>
</comment>
<feature type="transmembrane region" description="Helical" evidence="2">
    <location>
        <begin position="137"/>
        <end position="157"/>
    </location>
</feature>
<protein>
    <submittedName>
        <fullName evidence="3">Exopolysaccharide Pel transporter PelG</fullName>
    </submittedName>
</protein>
<organism evidence="3 4">
    <name type="scientific">Candidatus Limivivens intestinipullorum</name>
    <dbReference type="NCBI Taxonomy" id="2840858"/>
    <lineage>
        <taxon>Bacteria</taxon>
        <taxon>Bacillati</taxon>
        <taxon>Bacillota</taxon>
        <taxon>Clostridia</taxon>
        <taxon>Lachnospirales</taxon>
        <taxon>Lachnospiraceae</taxon>
        <taxon>Lachnospiraceae incertae sedis</taxon>
        <taxon>Candidatus Limivivens</taxon>
    </lineage>
</organism>
<feature type="transmembrane region" description="Helical" evidence="2">
    <location>
        <begin position="164"/>
        <end position="186"/>
    </location>
</feature>
<accession>A0A9D1ESR9</accession>
<keyword evidence="2" id="KW-1133">Transmembrane helix</keyword>
<feature type="transmembrane region" description="Helical" evidence="2">
    <location>
        <begin position="105"/>
        <end position="125"/>
    </location>
</feature>
<name>A0A9D1ESR9_9FIRM</name>
<feature type="transmembrane region" description="Helical" evidence="2">
    <location>
        <begin position="398"/>
        <end position="416"/>
    </location>
</feature>
<feature type="transmembrane region" description="Helical" evidence="2">
    <location>
        <begin position="274"/>
        <end position="294"/>
    </location>
</feature>
<feature type="transmembrane region" description="Helical" evidence="2">
    <location>
        <begin position="25"/>
        <end position="50"/>
    </location>
</feature>
<evidence type="ECO:0000256" key="2">
    <source>
        <dbReference type="SAM" id="Phobius"/>
    </source>
</evidence>
<feature type="region of interest" description="Disordered" evidence="1">
    <location>
        <begin position="479"/>
        <end position="500"/>
    </location>
</feature>
<dbReference type="EMBL" id="DVIQ01000033">
    <property type="protein sequence ID" value="HIS31253.1"/>
    <property type="molecule type" value="Genomic_DNA"/>
</dbReference>
<dbReference type="Pfam" id="PF16933">
    <property type="entry name" value="PelG"/>
    <property type="match status" value="1"/>
</dbReference>
<evidence type="ECO:0000313" key="4">
    <source>
        <dbReference type="Proteomes" id="UP000823935"/>
    </source>
</evidence>
<dbReference type="InterPro" id="IPR031617">
    <property type="entry name" value="PelG"/>
</dbReference>
<feature type="transmembrane region" description="Helical" evidence="2">
    <location>
        <begin position="422"/>
        <end position="440"/>
    </location>
</feature>
<gene>
    <name evidence="3" type="primary">pelG</name>
    <name evidence="3" type="ORF">IAB44_06865</name>
</gene>
<reference evidence="3" key="2">
    <citation type="journal article" date="2021" name="PeerJ">
        <title>Extensive microbial diversity within the chicken gut microbiome revealed by metagenomics and culture.</title>
        <authorList>
            <person name="Gilroy R."/>
            <person name="Ravi A."/>
            <person name="Getino M."/>
            <person name="Pursley I."/>
            <person name="Horton D.L."/>
            <person name="Alikhan N.F."/>
            <person name="Baker D."/>
            <person name="Gharbi K."/>
            <person name="Hall N."/>
            <person name="Watson M."/>
            <person name="Adriaenssens E.M."/>
            <person name="Foster-Nyarko E."/>
            <person name="Jarju S."/>
            <person name="Secka A."/>
            <person name="Antonio M."/>
            <person name="Oren A."/>
            <person name="Chaudhuri R.R."/>
            <person name="La Ragione R."/>
            <person name="Hildebrand F."/>
            <person name="Pallen M.J."/>
        </authorList>
    </citation>
    <scope>NUCLEOTIDE SEQUENCE</scope>
    <source>
        <strain evidence="3">CHK190-19873</strain>
    </source>
</reference>
<dbReference type="AlphaFoldDB" id="A0A9D1ESR9"/>
<feature type="transmembrane region" description="Helical" evidence="2">
    <location>
        <begin position="192"/>
        <end position="213"/>
    </location>
</feature>
<sequence>MAGVGFELKKVFRDNRGLIGSLKGYSVTAVVTEGPMILTIVMLASLRFLMKESHASYRDQEIFLFTLTYVLIFSLIFSNTVLMFSDRFISDCIYKKEADRILPSFFGLVFFLLLFGGGAAFLYLLTLPVTPWFRTAALLQFSAMLILWVQIAFLSAVRQYGQVLMGFFAGAIVSILLAMALVRLGISPLMGAMWGAAAGFLVMLFLFMAQLIASYPRGNFRIFGFLPALDQYKILIATGFFMALGLFAHNFVIWLSEYQNRVFPTGVFCTRYDIPSFFAALTISPMLVQFVVSLEVNFCRKNRAYFDTILYGGRLADIRAAKEDMERVLYRELAHMMELQIIVTLAAVMFLGNVLSLLGLDAEMTNIFRILCFGYCIYGLFKCLTIILLYFDDRKGACVSAALFAIFSVLLTALTLKAGTYTWGMGFLGAGAAASAFALLRLKWYLKNLEYHVFCRQPLFSEPEDGVFHQLEERFSRADRDFAAKAPGRKSDNPPTSFRR</sequence>
<feature type="transmembrane region" description="Helical" evidence="2">
    <location>
        <begin position="339"/>
        <end position="360"/>
    </location>
</feature>
<feature type="transmembrane region" description="Helical" evidence="2">
    <location>
        <begin position="62"/>
        <end position="84"/>
    </location>
</feature>
<reference evidence="3" key="1">
    <citation type="submission" date="2020-10" db="EMBL/GenBank/DDBJ databases">
        <authorList>
            <person name="Gilroy R."/>
        </authorList>
    </citation>
    <scope>NUCLEOTIDE SEQUENCE</scope>
    <source>
        <strain evidence="3">CHK190-19873</strain>
    </source>
</reference>
<keyword evidence="2" id="KW-0812">Transmembrane</keyword>
<evidence type="ECO:0000256" key="1">
    <source>
        <dbReference type="SAM" id="MobiDB-lite"/>
    </source>
</evidence>
<keyword evidence="2" id="KW-0472">Membrane</keyword>
<proteinExistence type="predicted"/>
<evidence type="ECO:0000313" key="3">
    <source>
        <dbReference type="EMBL" id="HIS31253.1"/>
    </source>
</evidence>
<feature type="transmembrane region" description="Helical" evidence="2">
    <location>
        <begin position="366"/>
        <end position="391"/>
    </location>
</feature>
<feature type="transmembrane region" description="Helical" evidence="2">
    <location>
        <begin position="234"/>
        <end position="254"/>
    </location>
</feature>